<dbReference type="Pfam" id="PF26410">
    <property type="entry name" value="GH5_mannosidase"/>
    <property type="match status" value="1"/>
</dbReference>
<dbReference type="EMBL" id="LR743593">
    <property type="protein sequence ID" value="CAA2621429.1"/>
    <property type="molecule type" value="Genomic_DNA"/>
</dbReference>
<protein>
    <recommendedName>
        <fullName evidence="3">mannan endo-1,4-beta-mannosidase</fullName>
        <ecNumber evidence="3">3.2.1.78</ecNumber>
    </recommendedName>
</protein>
<evidence type="ECO:0000256" key="4">
    <source>
        <dbReference type="ARBA" id="ARBA00022801"/>
    </source>
</evidence>
<evidence type="ECO:0000256" key="5">
    <source>
        <dbReference type="ARBA" id="ARBA00023295"/>
    </source>
</evidence>
<sequence length="465" mass="52364">MGPPPRPSKRSGGNGLLYPVLGLATLVAFIYFSFGDVGFFHGVEPKMSFVGRNGTQFVLDGRPFYVNGWNSYWLMDQAVEDHSRHRVRAIFQTGAEMGLTVCRSWAFNDGAYNALQVSLGQFDERVFKALDRVIAEARKHGIRLLLSLANNLEAYGGKTQYVRWAWEEGVGLGSSNDSFFVDPTIRSYFKLYLKTLLTRKNHLTGIEYREDPTIFGWELMNEPRCMTDATGNTLQGWIEEMARYVKSLDRKHLLTVGLEGFYGPTSPQEKLNVNPAEWASQLGVDFIRNSKIATIDFASVHIYPDHWFAGKEVGIDAKTRYIKKWMKFHISDGDRELGKPVVFTEFGLSDRIKGFPGRRRRRAFIWQLIVGGMEENNDEFGLVPHAAPPIYKLLKEQSSRLAAIGMGRTRQGRRSLGRASEGGEEGGDFFFFSSLTILDLVPPLSLSLPGFARKSIGRSIDSSVK</sequence>
<comment type="similarity">
    <text evidence="2">Belongs to the glycosyl hydrolase 5 (cellulase A) family.</text>
</comment>
<evidence type="ECO:0000256" key="3">
    <source>
        <dbReference type="ARBA" id="ARBA00012706"/>
    </source>
</evidence>
<evidence type="ECO:0000256" key="1">
    <source>
        <dbReference type="ARBA" id="ARBA00001678"/>
    </source>
</evidence>
<dbReference type="InterPro" id="IPR017853">
    <property type="entry name" value="GH"/>
</dbReference>
<keyword evidence="4" id="KW-0378">Hydrolase</keyword>
<dbReference type="Proteomes" id="UP001189122">
    <property type="component" value="Unassembled WGS sequence"/>
</dbReference>
<evidence type="ECO:0000313" key="9">
    <source>
        <dbReference type="Proteomes" id="UP001189122"/>
    </source>
</evidence>
<keyword evidence="6" id="KW-0812">Transmembrane</keyword>
<dbReference type="PANTHER" id="PTHR31451:SF45">
    <property type="entry name" value="MANNAN ENDO-1,4-BETA-MANNOSIDASE 2"/>
    <property type="match status" value="1"/>
</dbReference>
<evidence type="ECO:0000259" key="7">
    <source>
        <dbReference type="Pfam" id="PF26410"/>
    </source>
</evidence>
<dbReference type="InterPro" id="IPR045053">
    <property type="entry name" value="MAN-like"/>
</dbReference>
<organism evidence="8">
    <name type="scientific">Spirodela intermedia</name>
    <name type="common">Intermediate duckweed</name>
    <dbReference type="NCBI Taxonomy" id="51605"/>
    <lineage>
        <taxon>Eukaryota</taxon>
        <taxon>Viridiplantae</taxon>
        <taxon>Streptophyta</taxon>
        <taxon>Embryophyta</taxon>
        <taxon>Tracheophyta</taxon>
        <taxon>Spermatophyta</taxon>
        <taxon>Magnoliopsida</taxon>
        <taxon>Liliopsida</taxon>
        <taxon>Araceae</taxon>
        <taxon>Lemnoideae</taxon>
        <taxon>Spirodela</taxon>
    </lineage>
</organism>
<dbReference type="InterPro" id="IPR001547">
    <property type="entry name" value="Glyco_hydro_5"/>
</dbReference>
<dbReference type="GO" id="GO:0000272">
    <property type="term" value="P:polysaccharide catabolic process"/>
    <property type="evidence" value="ECO:0007669"/>
    <property type="project" value="InterPro"/>
</dbReference>
<comment type="catalytic activity">
    <reaction evidence="1">
        <text>Random hydrolysis of (1-&gt;4)-beta-D-mannosidic linkages in mannans, galactomannans and glucomannans.</text>
        <dbReference type="EC" id="3.2.1.78"/>
    </reaction>
</comment>
<accession>A0A7I8IT38</accession>
<gene>
    <name evidence="8" type="ORF">SI7747_06007530</name>
</gene>
<feature type="domain" description="Glycoside hydrolase family 5" evidence="7">
    <location>
        <begin position="48"/>
        <end position="349"/>
    </location>
</feature>
<keyword evidence="9" id="KW-1185">Reference proteome</keyword>
<dbReference type="SUPFAM" id="SSF51445">
    <property type="entry name" value="(Trans)glycosidases"/>
    <property type="match status" value="1"/>
</dbReference>
<reference evidence="8 9" key="1">
    <citation type="submission" date="2019-12" db="EMBL/GenBank/DDBJ databases">
        <authorList>
            <person name="Scholz U."/>
            <person name="Mascher M."/>
            <person name="Fiebig A."/>
        </authorList>
    </citation>
    <scope>NUCLEOTIDE SEQUENCE</scope>
</reference>
<dbReference type="EC" id="3.2.1.78" evidence="3"/>
<evidence type="ECO:0000256" key="2">
    <source>
        <dbReference type="ARBA" id="ARBA00005641"/>
    </source>
</evidence>
<dbReference type="GO" id="GO:0016985">
    <property type="term" value="F:mannan endo-1,4-beta-mannosidase activity"/>
    <property type="evidence" value="ECO:0007669"/>
    <property type="project" value="UniProtKB-EC"/>
</dbReference>
<proteinExistence type="inferred from homology"/>
<feature type="transmembrane region" description="Helical" evidence="6">
    <location>
        <begin position="16"/>
        <end position="34"/>
    </location>
</feature>
<dbReference type="EMBL" id="CACRZD030000006">
    <property type="protein sequence ID" value="CAA6661132.1"/>
    <property type="molecule type" value="Genomic_DNA"/>
</dbReference>
<evidence type="ECO:0000313" key="8">
    <source>
        <dbReference type="EMBL" id="CAA2621429.1"/>
    </source>
</evidence>
<dbReference type="Gene3D" id="3.20.20.80">
    <property type="entry name" value="Glycosidases"/>
    <property type="match status" value="1"/>
</dbReference>
<name>A0A7I8IT38_SPIIN</name>
<keyword evidence="5" id="KW-0326">Glycosidase</keyword>
<evidence type="ECO:0000256" key="6">
    <source>
        <dbReference type="SAM" id="Phobius"/>
    </source>
</evidence>
<keyword evidence="6" id="KW-0472">Membrane</keyword>
<keyword evidence="6" id="KW-1133">Transmembrane helix</keyword>
<dbReference type="PANTHER" id="PTHR31451">
    <property type="match status" value="1"/>
</dbReference>
<dbReference type="AlphaFoldDB" id="A0A7I8IT38"/>